<dbReference type="Gene3D" id="1.20.144.10">
    <property type="entry name" value="Phosphatidic acid phosphatase type 2/haloperoxidase"/>
    <property type="match status" value="1"/>
</dbReference>
<evidence type="ECO:0000256" key="1">
    <source>
        <dbReference type="SAM" id="Phobius"/>
    </source>
</evidence>
<protein>
    <recommendedName>
        <fullName evidence="2">Phosphatidic acid phosphatase type 2/haloperoxidase domain-containing protein</fullName>
    </recommendedName>
</protein>
<dbReference type="SUPFAM" id="SSF48317">
    <property type="entry name" value="Acid phosphatase/Vanadium-dependent haloperoxidase"/>
    <property type="match status" value="1"/>
</dbReference>
<dbReference type="Pfam" id="PF01569">
    <property type="entry name" value="PAP2"/>
    <property type="match status" value="1"/>
</dbReference>
<organism evidence="3">
    <name type="scientific">bioreactor metagenome</name>
    <dbReference type="NCBI Taxonomy" id="1076179"/>
    <lineage>
        <taxon>unclassified sequences</taxon>
        <taxon>metagenomes</taxon>
        <taxon>ecological metagenomes</taxon>
    </lineage>
</organism>
<proteinExistence type="predicted"/>
<evidence type="ECO:0000259" key="2">
    <source>
        <dbReference type="SMART" id="SM00014"/>
    </source>
</evidence>
<dbReference type="SMART" id="SM00014">
    <property type="entry name" value="acidPPc"/>
    <property type="match status" value="1"/>
</dbReference>
<dbReference type="CDD" id="cd03392">
    <property type="entry name" value="PAP2_like_2"/>
    <property type="match status" value="1"/>
</dbReference>
<feature type="transmembrane region" description="Helical" evidence="1">
    <location>
        <begin position="49"/>
        <end position="70"/>
    </location>
</feature>
<feature type="transmembrane region" description="Helical" evidence="1">
    <location>
        <begin position="176"/>
        <end position="197"/>
    </location>
</feature>
<gene>
    <name evidence="3" type="ORF">SDC9_102397</name>
</gene>
<dbReference type="InterPro" id="IPR036938">
    <property type="entry name" value="PAP2/HPO_sf"/>
</dbReference>
<keyword evidence="1" id="KW-1133">Transmembrane helix</keyword>
<keyword evidence="1" id="KW-0472">Membrane</keyword>
<feature type="transmembrane region" description="Helical" evidence="1">
    <location>
        <begin position="119"/>
        <end position="139"/>
    </location>
</feature>
<feature type="transmembrane region" description="Helical" evidence="1">
    <location>
        <begin position="267"/>
        <end position="288"/>
    </location>
</feature>
<keyword evidence="1" id="KW-0812">Transmembrane</keyword>
<comment type="caution">
    <text evidence="3">The sequence shown here is derived from an EMBL/GenBank/DDBJ whole genome shotgun (WGS) entry which is preliminary data.</text>
</comment>
<feature type="transmembrane region" description="Helical" evidence="1">
    <location>
        <begin position="145"/>
        <end position="164"/>
    </location>
</feature>
<feature type="transmembrane region" description="Helical" evidence="1">
    <location>
        <begin position="90"/>
        <end position="112"/>
    </location>
</feature>
<feature type="transmembrane region" description="Helical" evidence="1">
    <location>
        <begin position="242"/>
        <end position="261"/>
    </location>
</feature>
<sequence length="299" mass="32690">MQESIMLFFLNIANPILDFLANIASAVGEQTFVIAVILYIFYNYDKKKGFGLFTSVLFAVLGMGILKAVVRAPRPFQVLESIDGKRLETATGYSFPSGHTTTGAAFYTALALTFKKRPVSILCAVMMALVGLSRLYLGVHWPIDVFAGLLLGVAISFTVSRYLNALYDDKNKRIRLSLWIGSLSFAAGAITAILLNTGTIDEVAFTDLMKVFALGGGGYLGFALENKKVNFTVEEKRSKQIVRYVIGLVGILLFMGAKVIIPESLYAVGSFVRYTLVGLWATGLYPLIGKNLRLFSGSR</sequence>
<name>A0A645AR68_9ZZZZ</name>
<evidence type="ECO:0000313" key="3">
    <source>
        <dbReference type="EMBL" id="MPM55600.1"/>
    </source>
</evidence>
<dbReference type="AlphaFoldDB" id="A0A645AR68"/>
<feature type="transmembrane region" description="Helical" evidence="1">
    <location>
        <begin position="203"/>
        <end position="222"/>
    </location>
</feature>
<dbReference type="PANTHER" id="PTHR14969">
    <property type="entry name" value="SPHINGOSINE-1-PHOSPHATE PHOSPHOHYDROLASE"/>
    <property type="match status" value="1"/>
</dbReference>
<feature type="domain" description="Phosphatidic acid phosphatase type 2/haloperoxidase" evidence="2">
    <location>
        <begin position="47"/>
        <end position="160"/>
    </location>
</feature>
<feature type="transmembrane region" description="Helical" evidence="1">
    <location>
        <begin position="20"/>
        <end position="42"/>
    </location>
</feature>
<reference evidence="3" key="1">
    <citation type="submission" date="2019-08" db="EMBL/GenBank/DDBJ databases">
        <authorList>
            <person name="Kucharzyk K."/>
            <person name="Murdoch R.W."/>
            <person name="Higgins S."/>
            <person name="Loffler F."/>
        </authorList>
    </citation>
    <scope>NUCLEOTIDE SEQUENCE</scope>
</reference>
<dbReference type="EMBL" id="VSSQ01015347">
    <property type="protein sequence ID" value="MPM55600.1"/>
    <property type="molecule type" value="Genomic_DNA"/>
</dbReference>
<dbReference type="InterPro" id="IPR000326">
    <property type="entry name" value="PAP2/HPO"/>
</dbReference>
<dbReference type="PANTHER" id="PTHR14969:SF13">
    <property type="entry name" value="AT30094P"/>
    <property type="match status" value="1"/>
</dbReference>
<accession>A0A645AR68</accession>